<reference evidence="2 3" key="1">
    <citation type="submission" date="2019-05" db="EMBL/GenBank/DDBJ databases">
        <title>Another draft genome of Portunus trituberculatus and its Hox gene families provides insights of decapod evolution.</title>
        <authorList>
            <person name="Jeong J.-H."/>
            <person name="Song I."/>
            <person name="Kim S."/>
            <person name="Choi T."/>
            <person name="Kim D."/>
            <person name="Ryu S."/>
            <person name="Kim W."/>
        </authorList>
    </citation>
    <scope>NUCLEOTIDE SEQUENCE [LARGE SCALE GENOMIC DNA]</scope>
    <source>
        <tissue evidence="2">Muscle</tissue>
    </source>
</reference>
<keyword evidence="1" id="KW-1133">Transmembrane helix</keyword>
<keyword evidence="1" id="KW-0472">Membrane</keyword>
<keyword evidence="3" id="KW-1185">Reference proteome</keyword>
<keyword evidence="1" id="KW-0812">Transmembrane</keyword>
<name>A0A5B7CVG3_PORTR</name>
<evidence type="ECO:0000313" key="2">
    <source>
        <dbReference type="EMBL" id="MPC13389.1"/>
    </source>
</evidence>
<dbReference type="AlphaFoldDB" id="A0A5B7CVG3"/>
<comment type="caution">
    <text evidence="2">The sequence shown here is derived from an EMBL/GenBank/DDBJ whole genome shotgun (WGS) entry which is preliminary data.</text>
</comment>
<evidence type="ECO:0000256" key="1">
    <source>
        <dbReference type="SAM" id="Phobius"/>
    </source>
</evidence>
<dbReference type="Proteomes" id="UP000324222">
    <property type="component" value="Unassembled WGS sequence"/>
</dbReference>
<feature type="transmembrane region" description="Helical" evidence="1">
    <location>
        <begin position="35"/>
        <end position="61"/>
    </location>
</feature>
<feature type="transmembrane region" description="Helical" evidence="1">
    <location>
        <begin position="7"/>
        <end position="29"/>
    </location>
</feature>
<proteinExistence type="predicted"/>
<accession>A0A5B7CVG3</accession>
<protein>
    <submittedName>
        <fullName evidence="2">Uncharacterized protein</fullName>
    </submittedName>
</protein>
<sequence length="117" mass="13333">MSPFIQFFCKVMHICAITTSLLNAFHFSIILCGKLYFPVSFTHCLILIFFTCPLVLLAFSVTSTRSSYLVFFFFQRHLQFNTLLLGLLVLFYLARLAVLFPSAFLHMLGPLVLAPSL</sequence>
<organism evidence="2 3">
    <name type="scientific">Portunus trituberculatus</name>
    <name type="common">Swimming crab</name>
    <name type="synonym">Neptunus trituberculatus</name>
    <dbReference type="NCBI Taxonomy" id="210409"/>
    <lineage>
        <taxon>Eukaryota</taxon>
        <taxon>Metazoa</taxon>
        <taxon>Ecdysozoa</taxon>
        <taxon>Arthropoda</taxon>
        <taxon>Crustacea</taxon>
        <taxon>Multicrustacea</taxon>
        <taxon>Malacostraca</taxon>
        <taxon>Eumalacostraca</taxon>
        <taxon>Eucarida</taxon>
        <taxon>Decapoda</taxon>
        <taxon>Pleocyemata</taxon>
        <taxon>Brachyura</taxon>
        <taxon>Eubrachyura</taxon>
        <taxon>Portunoidea</taxon>
        <taxon>Portunidae</taxon>
        <taxon>Portuninae</taxon>
        <taxon>Portunus</taxon>
    </lineage>
</organism>
<evidence type="ECO:0000313" key="3">
    <source>
        <dbReference type="Proteomes" id="UP000324222"/>
    </source>
</evidence>
<dbReference type="EMBL" id="VSRR010000277">
    <property type="protein sequence ID" value="MPC13389.1"/>
    <property type="molecule type" value="Genomic_DNA"/>
</dbReference>
<gene>
    <name evidence="2" type="ORF">E2C01_006122</name>
</gene>
<feature type="transmembrane region" description="Helical" evidence="1">
    <location>
        <begin position="82"/>
        <end position="108"/>
    </location>
</feature>